<dbReference type="AlphaFoldDB" id="A0A1X7V0A2"/>
<dbReference type="Pfam" id="PF14214">
    <property type="entry name" value="Helitron_like_N"/>
    <property type="match status" value="1"/>
</dbReference>
<name>A0A1X7V0A2_AMPQE</name>
<organism evidence="2">
    <name type="scientific">Amphimedon queenslandica</name>
    <name type="common">Sponge</name>
    <dbReference type="NCBI Taxonomy" id="400682"/>
    <lineage>
        <taxon>Eukaryota</taxon>
        <taxon>Metazoa</taxon>
        <taxon>Porifera</taxon>
        <taxon>Demospongiae</taxon>
        <taxon>Heteroscleromorpha</taxon>
        <taxon>Haplosclerida</taxon>
        <taxon>Niphatidae</taxon>
        <taxon>Amphimedon</taxon>
    </lineage>
</organism>
<evidence type="ECO:0000313" key="2">
    <source>
        <dbReference type="EnsemblMetazoa" id="Aqu2.1.33214_001"/>
    </source>
</evidence>
<dbReference type="InterPro" id="IPR025476">
    <property type="entry name" value="Helitron_helicase-like"/>
</dbReference>
<dbReference type="EnsemblMetazoa" id="Aqu2.1.33214_001">
    <property type="protein sequence ID" value="Aqu2.1.33214_001"/>
    <property type="gene ID" value="Aqu2.1.33214"/>
</dbReference>
<dbReference type="eggNOG" id="ENOG502SG12">
    <property type="taxonomic scope" value="Eukaryota"/>
</dbReference>
<sequence length="98" mass="10881">MALKTGIYNLLKTTRGNVGQTVAEILGQIDVLDEEFEGNLSTMLAPIWGTNQYWFRVKGEVKAMIAEYGSPTLFLTFSCAENDSADMAQYLRKVNNAP</sequence>
<evidence type="ECO:0000259" key="1">
    <source>
        <dbReference type="Pfam" id="PF14214"/>
    </source>
</evidence>
<proteinExistence type="predicted"/>
<dbReference type="InParanoid" id="A0A1X7V0A2"/>
<protein>
    <recommendedName>
        <fullName evidence="1">Helitron helicase-like domain-containing protein</fullName>
    </recommendedName>
</protein>
<reference evidence="2" key="1">
    <citation type="submission" date="2017-05" db="UniProtKB">
        <authorList>
            <consortium name="EnsemblMetazoa"/>
        </authorList>
    </citation>
    <scope>IDENTIFICATION</scope>
</reference>
<accession>A0A1X7V0A2</accession>
<feature type="domain" description="Helitron helicase-like" evidence="1">
    <location>
        <begin position="38"/>
        <end position="91"/>
    </location>
</feature>